<sequence length="68" mass="7584">MSSNTVLEQQARLEAEHKHYAGQSAQWREIGINAVAAAAQYSPARDDKEKATQERKVVTLRDIDFLAA</sequence>
<evidence type="ECO:0000313" key="2">
    <source>
        <dbReference type="Proteomes" id="UP000606044"/>
    </source>
</evidence>
<reference evidence="1" key="1">
    <citation type="journal article" date="2014" name="Int. J. Syst. Evol. Microbiol.">
        <title>Complete genome sequence of Corynebacterium casei LMG S-19264T (=DSM 44701T), isolated from a smear-ripened cheese.</title>
        <authorList>
            <consortium name="US DOE Joint Genome Institute (JGI-PGF)"/>
            <person name="Walter F."/>
            <person name="Albersmeier A."/>
            <person name="Kalinowski J."/>
            <person name="Ruckert C."/>
        </authorList>
    </citation>
    <scope>NUCLEOTIDE SEQUENCE</scope>
    <source>
        <strain evidence="1">CCM 7897</strain>
    </source>
</reference>
<gene>
    <name evidence="1" type="ORF">GCM10007301_48740</name>
</gene>
<evidence type="ECO:0000313" key="1">
    <source>
        <dbReference type="EMBL" id="GGF82868.1"/>
    </source>
</evidence>
<comment type="caution">
    <text evidence="1">The sequence shown here is derived from an EMBL/GenBank/DDBJ whole genome shotgun (WGS) entry which is preliminary data.</text>
</comment>
<proteinExistence type="predicted"/>
<dbReference type="EMBL" id="BMCT01000009">
    <property type="protein sequence ID" value="GGF82868.1"/>
    <property type="molecule type" value="Genomic_DNA"/>
</dbReference>
<protein>
    <submittedName>
        <fullName evidence="1">Uncharacterized protein</fullName>
    </submittedName>
</protein>
<keyword evidence="2" id="KW-1185">Reference proteome</keyword>
<dbReference type="RefSeq" id="WP_188583482.1">
    <property type="nucleotide sequence ID" value="NZ_BMCT01000009.1"/>
</dbReference>
<accession>A0A917FHZ3</accession>
<dbReference type="Proteomes" id="UP000606044">
    <property type="component" value="Unassembled WGS sequence"/>
</dbReference>
<dbReference type="AlphaFoldDB" id="A0A917FHZ3"/>
<organism evidence="1 2">
    <name type="scientific">Azorhizobium oxalatiphilum</name>
    <dbReference type="NCBI Taxonomy" id="980631"/>
    <lineage>
        <taxon>Bacteria</taxon>
        <taxon>Pseudomonadati</taxon>
        <taxon>Pseudomonadota</taxon>
        <taxon>Alphaproteobacteria</taxon>
        <taxon>Hyphomicrobiales</taxon>
        <taxon>Xanthobacteraceae</taxon>
        <taxon>Azorhizobium</taxon>
    </lineage>
</organism>
<reference evidence="1" key="2">
    <citation type="submission" date="2020-09" db="EMBL/GenBank/DDBJ databases">
        <authorList>
            <person name="Sun Q."/>
            <person name="Sedlacek I."/>
        </authorList>
    </citation>
    <scope>NUCLEOTIDE SEQUENCE</scope>
    <source>
        <strain evidence="1">CCM 7897</strain>
    </source>
</reference>
<name>A0A917FHZ3_9HYPH</name>